<dbReference type="Proteomes" id="UP000238083">
    <property type="component" value="Unassembled WGS sequence"/>
</dbReference>
<comment type="caution">
    <text evidence="2">The sequence shown here is derived from an EMBL/GenBank/DDBJ whole genome shotgun (WGS) entry which is preliminary data.</text>
</comment>
<feature type="chain" id="PRO_5015733876" evidence="1">
    <location>
        <begin position="28"/>
        <end position="421"/>
    </location>
</feature>
<dbReference type="EMBL" id="PVZF01000001">
    <property type="protein sequence ID" value="PRY18432.1"/>
    <property type="molecule type" value="Genomic_DNA"/>
</dbReference>
<evidence type="ECO:0000313" key="3">
    <source>
        <dbReference type="Proteomes" id="UP000238083"/>
    </source>
</evidence>
<dbReference type="GO" id="GO:0016787">
    <property type="term" value="F:hydrolase activity"/>
    <property type="evidence" value="ECO:0007669"/>
    <property type="project" value="UniProtKB-KW"/>
</dbReference>
<dbReference type="InterPro" id="IPR029455">
    <property type="entry name" value="GHL15"/>
</dbReference>
<name>A0A2T0RB92_9ACTN</name>
<dbReference type="AlphaFoldDB" id="A0A2T0RB92"/>
<protein>
    <submittedName>
        <fullName evidence="2">Putative glycosyl hydrolase-like family 15 (GHL15) protein</fullName>
    </submittedName>
</protein>
<dbReference type="PROSITE" id="PS51318">
    <property type="entry name" value="TAT"/>
    <property type="match status" value="1"/>
</dbReference>
<keyword evidence="2" id="KW-0378">Hydrolase</keyword>
<dbReference type="Pfam" id="PF14885">
    <property type="entry name" value="GHL15"/>
    <property type="match status" value="1"/>
</dbReference>
<feature type="signal peptide" evidence="1">
    <location>
        <begin position="1"/>
        <end position="27"/>
    </location>
</feature>
<proteinExistence type="predicted"/>
<keyword evidence="1" id="KW-0732">Signal</keyword>
<sequence length="421" mass="44753">MIRRRASLALAAALAVGAGLVPVTAHASAGSAPTLPRVQRLAASVQTGELPAVQRRGVWYAIGDEPTAAEVDAAPRTYGVVVLNPWDGWAAQRIHQLDPSVVVLMYKDLSSTRSYAGAYAQADPAGVRYAEAEQDAPRWFATDTSGARVQWGPYPGHWQMAVWDSGYQQRWAANVTREVLAGSWDGVLADNDFATLGFYSSAVLAGTTSRQETDAKIRAGLDVMVTTVGTALNARGKVLVPNLSEARLYPGRWASHARYGGAMEEAFAHWGTDTSSGFLWDWSGTGWQAQTAQMASPGLSLAVTRASASDRRTSLFGYTSVLVRGDSTSYWTGSTTPAGDYSAPESIPEMAWPVGAAVSGPVQLVSGAWTRTFQGAFAAVNPTQQRVVVPVPAGFVDAQGRTVSSVTLEATSGTLLKRRVR</sequence>
<accession>A0A2T0RB92</accession>
<evidence type="ECO:0000256" key="1">
    <source>
        <dbReference type="SAM" id="SignalP"/>
    </source>
</evidence>
<keyword evidence="3" id="KW-1185">Reference proteome</keyword>
<dbReference type="InterPro" id="IPR006311">
    <property type="entry name" value="TAT_signal"/>
</dbReference>
<reference evidence="2 3" key="1">
    <citation type="submission" date="2018-03" db="EMBL/GenBank/DDBJ databases">
        <title>Genomic Encyclopedia of Archaeal and Bacterial Type Strains, Phase II (KMG-II): from individual species to whole genera.</title>
        <authorList>
            <person name="Goeker M."/>
        </authorList>
    </citation>
    <scope>NUCLEOTIDE SEQUENCE [LARGE SCALE GENOMIC DNA]</scope>
    <source>
        <strain evidence="2 3">DSM 19711</strain>
    </source>
</reference>
<evidence type="ECO:0000313" key="2">
    <source>
        <dbReference type="EMBL" id="PRY18432.1"/>
    </source>
</evidence>
<gene>
    <name evidence="2" type="ORF">CLV37_101677</name>
</gene>
<organism evidence="2 3">
    <name type="scientific">Kineococcus rhizosphaerae</name>
    <dbReference type="NCBI Taxonomy" id="559628"/>
    <lineage>
        <taxon>Bacteria</taxon>
        <taxon>Bacillati</taxon>
        <taxon>Actinomycetota</taxon>
        <taxon>Actinomycetes</taxon>
        <taxon>Kineosporiales</taxon>
        <taxon>Kineosporiaceae</taxon>
        <taxon>Kineococcus</taxon>
    </lineage>
</organism>